<dbReference type="STRING" id="370764.SAMN04489810_1640"/>
<reference evidence="2 3" key="1">
    <citation type="submission" date="2016-10" db="EMBL/GenBank/DDBJ databases">
        <authorList>
            <person name="de Groot N.N."/>
        </authorList>
    </citation>
    <scope>NUCLEOTIDE SEQUENCE [LARGE SCALE GENOMIC DNA]</scope>
    <source>
        <strain evidence="2 3">DSM 23142</strain>
    </source>
</reference>
<dbReference type="Proteomes" id="UP000199009">
    <property type="component" value="Chromosome I"/>
</dbReference>
<evidence type="ECO:0008006" key="4">
    <source>
        <dbReference type="Google" id="ProtNLM"/>
    </source>
</evidence>
<feature type="chain" id="PRO_5038566735" description="SurA N-terminal domain-containing protein" evidence="1">
    <location>
        <begin position="26"/>
        <end position="202"/>
    </location>
</feature>
<dbReference type="PROSITE" id="PS51257">
    <property type="entry name" value="PROKAR_LIPOPROTEIN"/>
    <property type="match status" value="1"/>
</dbReference>
<protein>
    <recommendedName>
        <fullName evidence="4">SurA N-terminal domain-containing protein</fullName>
    </recommendedName>
</protein>
<name>A0A1G7Y5W7_9MICO</name>
<gene>
    <name evidence="2" type="ORF">SAMN04489810_1640</name>
</gene>
<feature type="signal peptide" evidence="1">
    <location>
        <begin position="1"/>
        <end position="25"/>
    </location>
</feature>
<organism evidence="2 3">
    <name type="scientific">Microbacterium pygmaeum</name>
    <dbReference type="NCBI Taxonomy" id="370764"/>
    <lineage>
        <taxon>Bacteria</taxon>
        <taxon>Bacillati</taxon>
        <taxon>Actinomycetota</taxon>
        <taxon>Actinomycetes</taxon>
        <taxon>Micrococcales</taxon>
        <taxon>Microbacteriaceae</taxon>
        <taxon>Microbacterium</taxon>
    </lineage>
</organism>
<evidence type="ECO:0000313" key="2">
    <source>
        <dbReference type="EMBL" id="SDG91646.1"/>
    </source>
</evidence>
<keyword evidence="1" id="KW-0732">Signal</keyword>
<proteinExistence type="predicted"/>
<dbReference type="AlphaFoldDB" id="A0A1G7Y5W7"/>
<evidence type="ECO:0000313" key="3">
    <source>
        <dbReference type="Proteomes" id="UP000199009"/>
    </source>
</evidence>
<evidence type="ECO:0000256" key="1">
    <source>
        <dbReference type="SAM" id="SignalP"/>
    </source>
</evidence>
<accession>A0A1G7Y5W7</accession>
<keyword evidence="3" id="KW-1185">Reference proteome</keyword>
<dbReference type="EMBL" id="LT629692">
    <property type="protein sequence ID" value="SDG91646.1"/>
    <property type="molecule type" value="Genomic_DNA"/>
</dbReference>
<sequence length="202" mass="21535">MQKLVRSTVASMVLCAAFILGGCSGGTGGSEGENDSTPGAIEVEEDLLTVDVRVARSLLDPNDTLTDEDIVAAAGEKGMSAAVDGDAVIYTMTKLQREELLTGMRTSTQSSIDDLIADDSNSIIGVEFDDAMTSFHVSVDGSRYSQLESLLVLAFYVPGALYQQFAGVPQEDVDVAVEFVDDTTGEVLNTGTYQEMRKNLEQ</sequence>